<sequence length="514" mass="56192">MLDDLVMLMASGVDEDIATMSPLKYHFAPTVPSYMSSGEGVFRLRLLNIRQPQRVFLVRNGLEFPRFAARSPAIEPANPGEPTQVHLALTGTPGEMLVQWVSGPVEGPRVRWTPEDEGLGAAAWRTTDAETRTYARADLCGAPANGSGWLDPGSLHAARLEGLRPGRRYRYVVGSEAGGWSAPATFQAGAGPDEEVTIIATADLGQTEADGSLEVDAIAPASRQTTDRLAAEELNASLLVLNGDLSYARGYAVQWETFFDQLSPVVRRMPLMTVIGNHERDWPGSGDRFGMAYDSGGECGVPYELRTGMPAAGRDRPWYSFDHGPVHFLQYSTEHLFEPGSEQYAFIQRDLAAVNRSATPWVIVGGHRPMYIDSSFTAARPDGDQFLARQLRGALEPLFLAHGVDVTWHGHHHSYQRTCALRRGRCEACGATHVVLGHAGAELTPNTWPRRPRIFASVQLRHGYARVRASRETLEHVVLAADTGEVMDRFVLHAARRRACAAGTNAAAEGRDAM</sequence>
<evidence type="ECO:0000256" key="7">
    <source>
        <dbReference type="RuleBase" id="RU361203"/>
    </source>
</evidence>
<keyword evidence="11" id="KW-1185">Reference proteome</keyword>
<comment type="catalytic activity">
    <reaction evidence="7">
        <text>a phosphate monoester + H2O = an alcohol + phosphate</text>
        <dbReference type="Rhea" id="RHEA:15017"/>
        <dbReference type="ChEBI" id="CHEBI:15377"/>
        <dbReference type="ChEBI" id="CHEBI:30879"/>
        <dbReference type="ChEBI" id="CHEBI:43474"/>
        <dbReference type="ChEBI" id="CHEBI:67140"/>
        <dbReference type="EC" id="3.1.3.2"/>
    </reaction>
</comment>
<evidence type="ECO:0000256" key="1">
    <source>
        <dbReference type="ARBA" id="ARBA00004613"/>
    </source>
</evidence>
<dbReference type="GO" id="GO:0005576">
    <property type="term" value="C:extracellular region"/>
    <property type="evidence" value="ECO:0007669"/>
    <property type="project" value="UniProtKB-SubCell"/>
</dbReference>
<evidence type="ECO:0000256" key="2">
    <source>
        <dbReference type="ARBA" id="ARBA00008723"/>
    </source>
</evidence>
<dbReference type="InterPro" id="IPR004843">
    <property type="entry name" value="Calcineurin-like_PHP"/>
</dbReference>
<feature type="domain" description="Purple acid phosphatase N-terminal" evidence="9">
    <location>
        <begin position="82"/>
        <end position="187"/>
    </location>
</feature>
<evidence type="ECO:0000259" key="8">
    <source>
        <dbReference type="Pfam" id="PF00149"/>
    </source>
</evidence>
<feature type="domain" description="Calcineurin-like phosphoesterase" evidence="8">
    <location>
        <begin position="197"/>
        <end position="415"/>
    </location>
</feature>
<dbReference type="GO" id="GO:0003993">
    <property type="term" value="F:acid phosphatase activity"/>
    <property type="evidence" value="ECO:0007669"/>
    <property type="project" value="UniProtKB-EC"/>
</dbReference>
<name>A0AAD9MGH0_PROWI</name>
<evidence type="ECO:0000259" key="9">
    <source>
        <dbReference type="Pfam" id="PF16656"/>
    </source>
</evidence>
<keyword evidence="7" id="KW-0378">Hydrolase</keyword>
<proteinExistence type="inferred from homology"/>
<keyword evidence="5" id="KW-0732">Signal</keyword>
<dbReference type="SUPFAM" id="SSF49363">
    <property type="entry name" value="Purple acid phosphatase, N-terminal domain"/>
    <property type="match status" value="1"/>
</dbReference>
<dbReference type="InterPro" id="IPR008963">
    <property type="entry name" value="Purple_acid_Pase-like_N"/>
</dbReference>
<comment type="caution">
    <text evidence="10">The sequence shown here is derived from an EMBL/GenBank/DDBJ whole genome shotgun (WGS) entry which is preliminary data.</text>
</comment>
<keyword evidence="4" id="KW-0964">Secreted</keyword>
<dbReference type="InterPro" id="IPR041792">
    <property type="entry name" value="MPP_PAP"/>
</dbReference>
<evidence type="ECO:0000256" key="4">
    <source>
        <dbReference type="ARBA" id="ARBA00022525"/>
    </source>
</evidence>
<dbReference type="Pfam" id="PF16656">
    <property type="entry name" value="Pur_ac_phosph_N"/>
    <property type="match status" value="1"/>
</dbReference>
<dbReference type="Gene3D" id="3.60.21.10">
    <property type="match status" value="1"/>
</dbReference>
<dbReference type="InterPro" id="IPR029052">
    <property type="entry name" value="Metallo-depent_PP-like"/>
</dbReference>
<dbReference type="EMBL" id="JASFZW010000008">
    <property type="protein sequence ID" value="KAK2076874.1"/>
    <property type="molecule type" value="Genomic_DNA"/>
</dbReference>
<reference evidence="10" key="1">
    <citation type="submission" date="2021-01" db="EMBL/GenBank/DDBJ databases">
        <authorList>
            <person name="Eckstrom K.M.E."/>
        </authorList>
    </citation>
    <scope>NUCLEOTIDE SEQUENCE</scope>
    <source>
        <strain evidence="10">UVCC 0001</strain>
    </source>
</reference>
<dbReference type="AlphaFoldDB" id="A0AAD9MGH0"/>
<dbReference type="InterPro" id="IPR015914">
    <property type="entry name" value="PAPs_N"/>
</dbReference>
<dbReference type="Gene3D" id="2.60.40.380">
    <property type="entry name" value="Purple acid phosphatase-like, N-terminal"/>
    <property type="match status" value="1"/>
</dbReference>
<comment type="subcellular location">
    <subcellularLocation>
        <location evidence="1">Secreted</location>
    </subcellularLocation>
</comment>
<dbReference type="EC" id="3.1.3.2" evidence="7"/>
<gene>
    <name evidence="10" type="ORF">QBZ16_005102</name>
</gene>
<protein>
    <recommendedName>
        <fullName evidence="7">Purple acid phosphatase</fullName>
        <ecNumber evidence="7">3.1.3.2</ecNumber>
    </recommendedName>
</protein>
<dbReference type="Proteomes" id="UP001255856">
    <property type="component" value="Unassembled WGS sequence"/>
</dbReference>
<evidence type="ECO:0000313" key="10">
    <source>
        <dbReference type="EMBL" id="KAK2076874.1"/>
    </source>
</evidence>
<dbReference type="SUPFAM" id="SSF56300">
    <property type="entry name" value="Metallo-dependent phosphatases"/>
    <property type="match status" value="1"/>
</dbReference>
<evidence type="ECO:0000313" key="11">
    <source>
        <dbReference type="Proteomes" id="UP001255856"/>
    </source>
</evidence>
<evidence type="ECO:0000256" key="6">
    <source>
        <dbReference type="ARBA" id="ARBA00023180"/>
    </source>
</evidence>
<dbReference type="PANTHER" id="PTHR45778:SF3">
    <property type="entry name" value="PURPLE ACID PHOSPHATASE"/>
    <property type="match status" value="1"/>
</dbReference>
<comment type="subunit">
    <text evidence="3">Homodimer.</text>
</comment>
<dbReference type="PANTHER" id="PTHR45778">
    <property type="entry name" value="PURPLE ACID PHOSPHATASE-RELATED"/>
    <property type="match status" value="1"/>
</dbReference>
<keyword evidence="6" id="KW-0325">Glycoprotein</keyword>
<evidence type="ECO:0000256" key="5">
    <source>
        <dbReference type="ARBA" id="ARBA00022729"/>
    </source>
</evidence>
<dbReference type="GO" id="GO:0046872">
    <property type="term" value="F:metal ion binding"/>
    <property type="evidence" value="ECO:0007669"/>
    <property type="project" value="InterPro"/>
</dbReference>
<dbReference type="Pfam" id="PF00149">
    <property type="entry name" value="Metallophos"/>
    <property type="match status" value="1"/>
</dbReference>
<accession>A0AAD9MGH0</accession>
<comment type="similarity">
    <text evidence="2 7">Belongs to the metallophosphoesterase superfamily. Purple acid phosphatase family.</text>
</comment>
<organism evidence="10 11">
    <name type="scientific">Prototheca wickerhamii</name>
    <dbReference type="NCBI Taxonomy" id="3111"/>
    <lineage>
        <taxon>Eukaryota</taxon>
        <taxon>Viridiplantae</taxon>
        <taxon>Chlorophyta</taxon>
        <taxon>core chlorophytes</taxon>
        <taxon>Trebouxiophyceae</taxon>
        <taxon>Chlorellales</taxon>
        <taxon>Chlorellaceae</taxon>
        <taxon>Prototheca</taxon>
    </lineage>
</organism>
<dbReference type="CDD" id="cd00839">
    <property type="entry name" value="MPP_PAPs"/>
    <property type="match status" value="1"/>
</dbReference>
<evidence type="ECO:0000256" key="3">
    <source>
        <dbReference type="ARBA" id="ARBA00011738"/>
    </source>
</evidence>